<evidence type="ECO:0000259" key="1">
    <source>
        <dbReference type="Pfam" id="PF00004"/>
    </source>
</evidence>
<accession>A0A9N9ZKT3</accession>
<feature type="domain" description="ATPase AAA-type core" evidence="1">
    <location>
        <begin position="467"/>
        <end position="540"/>
    </location>
</feature>
<reference evidence="3" key="1">
    <citation type="submission" date="2021-10" db="EMBL/GenBank/DDBJ databases">
        <authorList>
            <person name="Piombo E."/>
        </authorList>
    </citation>
    <scope>NUCLEOTIDE SEQUENCE</scope>
</reference>
<evidence type="ECO:0008006" key="5">
    <source>
        <dbReference type="Google" id="ProtNLM"/>
    </source>
</evidence>
<dbReference type="PANTHER" id="PTHR46411:SF2">
    <property type="entry name" value="AAA+ ATPASE DOMAIN-CONTAINING PROTEIN"/>
    <property type="match status" value="1"/>
</dbReference>
<dbReference type="AlphaFoldDB" id="A0A9N9ZKT3"/>
<dbReference type="SUPFAM" id="SSF52540">
    <property type="entry name" value="P-loop containing nucleoside triphosphate hydrolases"/>
    <property type="match status" value="1"/>
</dbReference>
<sequence>MASTSSGFEATESETLFGSYEEVLRARSSGQGEADDAQHTALRFSGRLFDITEHWDSHDEPGEVIPTGQPPKTAARSMHRYSEHSLLVRRIQLPQQEQRMQLEIQSSSLQHVFREITGRLHSINVMADPIIIKAPFHELYYFRAELEERRTKVANADLRQELKLFKDFENEHLSRTLNMKQIAHHQKHGTITYEYLWSIFKPHEFILLRSQITNNLTLLSCGMMQKFWINADTGEWWIQIRCMGYNGQQFGPVETNFKFQPFPGVKNIRDLPAYPLSYCPKIADIKAALLERGKGFIRLCQGDEQTDVPGKLSGCLRDYDGPVWVQRENWKKNGMEFFDDPHDTARISGRVLVDPAGFMNEKPIFREKVITSEELGRIPAMRISEFSEDELMMFPAMIAGYSLTEKHVGYFDVSSFKDVTWEREEAQHLHDTSPITRLLLNITSGFRYTSSAFGYSIQRKGQGLVLLFHERPGTGKTLTAAEYLNRPLYRVNAADMGSGIYQVEENLQSAFRRISRWNAILLLDEADALMSSRGDNTEDNTLVSGAFYFCCDS</sequence>
<dbReference type="InterPro" id="IPR027417">
    <property type="entry name" value="P-loop_NTPase"/>
</dbReference>
<dbReference type="OrthoDB" id="10042665at2759"/>
<organism evidence="3 4">
    <name type="scientific">Clonostachys solani</name>
    <dbReference type="NCBI Taxonomy" id="160281"/>
    <lineage>
        <taxon>Eukaryota</taxon>
        <taxon>Fungi</taxon>
        <taxon>Dikarya</taxon>
        <taxon>Ascomycota</taxon>
        <taxon>Pezizomycotina</taxon>
        <taxon>Sordariomycetes</taxon>
        <taxon>Hypocreomycetidae</taxon>
        <taxon>Hypocreales</taxon>
        <taxon>Bionectriaceae</taxon>
        <taxon>Clonostachys</taxon>
    </lineage>
</organism>
<dbReference type="Pfam" id="PF00004">
    <property type="entry name" value="AAA"/>
    <property type="match status" value="1"/>
</dbReference>
<keyword evidence="4" id="KW-1185">Reference proteome</keyword>
<dbReference type="GO" id="GO:0016887">
    <property type="term" value="F:ATP hydrolysis activity"/>
    <property type="evidence" value="ECO:0007669"/>
    <property type="project" value="InterPro"/>
</dbReference>
<dbReference type="Proteomes" id="UP000775872">
    <property type="component" value="Unassembled WGS sequence"/>
</dbReference>
<evidence type="ECO:0000313" key="3">
    <source>
        <dbReference type="EMBL" id="CAH0057271.1"/>
    </source>
</evidence>
<proteinExistence type="predicted"/>
<dbReference type="EMBL" id="CABFOC020000074">
    <property type="protein sequence ID" value="CAH0057271.1"/>
    <property type="molecule type" value="Genomic_DNA"/>
</dbReference>
<dbReference type="Pfam" id="PF22942">
    <property type="entry name" value="DUF7025"/>
    <property type="match status" value="1"/>
</dbReference>
<dbReference type="GO" id="GO:0005524">
    <property type="term" value="F:ATP binding"/>
    <property type="evidence" value="ECO:0007669"/>
    <property type="project" value="InterPro"/>
</dbReference>
<gene>
    <name evidence="3" type="ORF">CSOL1703_00007046</name>
</gene>
<protein>
    <recommendedName>
        <fullName evidence="5">AAA+ ATPase domain-containing protein</fullName>
    </recommendedName>
</protein>
<dbReference type="InterPro" id="IPR003959">
    <property type="entry name" value="ATPase_AAA_core"/>
</dbReference>
<dbReference type="Gene3D" id="3.40.50.300">
    <property type="entry name" value="P-loop containing nucleotide triphosphate hydrolases"/>
    <property type="match status" value="1"/>
</dbReference>
<dbReference type="InterPro" id="IPR054289">
    <property type="entry name" value="DUF7025"/>
</dbReference>
<feature type="domain" description="DUF7025" evidence="2">
    <location>
        <begin position="182"/>
        <end position="280"/>
    </location>
</feature>
<evidence type="ECO:0000313" key="4">
    <source>
        <dbReference type="Proteomes" id="UP000775872"/>
    </source>
</evidence>
<comment type="caution">
    <text evidence="3">The sequence shown here is derived from an EMBL/GenBank/DDBJ whole genome shotgun (WGS) entry which is preliminary data.</text>
</comment>
<evidence type="ECO:0000259" key="2">
    <source>
        <dbReference type="Pfam" id="PF22942"/>
    </source>
</evidence>
<name>A0A9N9ZKT3_9HYPO</name>
<dbReference type="PANTHER" id="PTHR46411">
    <property type="entry name" value="FAMILY ATPASE, PUTATIVE-RELATED"/>
    <property type="match status" value="1"/>
</dbReference>